<organism evidence="1 2">
    <name type="scientific">Scortum barcoo</name>
    <name type="common">barcoo grunter</name>
    <dbReference type="NCBI Taxonomy" id="214431"/>
    <lineage>
        <taxon>Eukaryota</taxon>
        <taxon>Metazoa</taxon>
        <taxon>Chordata</taxon>
        <taxon>Craniata</taxon>
        <taxon>Vertebrata</taxon>
        <taxon>Euteleostomi</taxon>
        <taxon>Actinopterygii</taxon>
        <taxon>Neopterygii</taxon>
        <taxon>Teleostei</taxon>
        <taxon>Neoteleostei</taxon>
        <taxon>Acanthomorphata</taxon>
        <taxon>Eupercaria</taxon>
        <taxon>Centrarchiformes</taxon>
        <taxon>Terapontoidei</taxon>
        <taxon>Terapontidae</taxon>
        <taxon>Scortum</taxon>
    </lineage>
</organism>
<evidence type="ECO:0000313" key="2">
    <source>
        <dbReference type="Proteomes" id="UP000831701"/>
    </source>
</evidence>
<comment type="caution">
    <text evidence="1">The sequence shown here is derived from an EMBL/GenBank/DDBJ whole genome shotgun (WGS) entry which is preliminary data.</text>
</comment>
<keyword evidence="2" id="KW-1185">Reference proteome</keyword>
<sequence length="351" mass="39331">MPRSFLVKRGGLHHLRHAARSPSPGTTLVTFSQLGKKTGSWDNSLEYSTAETPDNNAVPITVFQRDHQADNDSDRSGHLQPFKPKSYDCRPAEPCSPVSSNTFGSVEEVEPHPPTSAAWLKPHGSSGYTDKLCGGLGDLTLLRETRRSGFSKISAPRQDCPYCSKKFSCLSSLKTHICKSHGSRAPLSSAYIKSSRADTERSLCKGKERTFGCAVCGKVFKRSSTLSTHLLIHSDTRPYPCQYCGKRFHQKSDMKKHTFIHTESQTVRAESVKTFLSEHPVHSNDLCCVCVPGEKPHVCQICGKAFSQSSNLITHSRKHRDDRPYRCPRCLYGFQHKVDLRQHQEHHCTHR</sequence>
<accession>A0ACB8VBQ5</accession>
<name>A0ACB8VBQ5_9TELE</name>
<gene>
    <name evidence="1" type="ORF">L3Q82_019624</name>
</gene>
<protein>
    <submittedName>
        <fullName evidence="1">Uncharacterized protein</fullName>
    </submittedName>
</protein>
<dbReference type="EMBL" id="CM041553">
    <property type="protein sequence ID" value="KAI3353060.1"/>
    <property type="molecule type" value="Genomic_DNA"/>
</dbReference>
<reference evidence="1" key="1">
    <citation type="submission" date="2022-04" db="EMBL/GenBank/DDBJ databases">
        <title>Jade perch genome.</title>
        <authorList>
            <person name="Chao B."/>
        </authorList>
    </citation>
    <scope>NUCLEOTIDE SEQUENCE</scope>
    <source>
        <strain evidence="1">CB-2022</strain>
    </source>
</reference>
<dbReference type="Proteomes" id="UP000831701">
    <property type="component" value="Chromosome 23"/>
</dbReference>
<evidence type="ECO:0000313" key="1">
    <source>
        <dbReference type="EMBL" id="KAI3353060.1"/>
    </source>
</evidence>
<proteinExistence type="predicted"/>